<evidence type="ECO:0000313" key="1">
    <source>
        <dbReference type="EMBL" id="KAJ2990335.1"/>
    </source>
</evidence>
<accession>A0ACC1PDX0</accession>
<keyword evidence="2" id="KW-1185">Reference proteome</keyword>
<gene>
    <name evidence="1" type="ORF">NUW58_g3002</name>
</gene>
<comment type="caution">
    <text evidence="1">The sequence shown here is derived from an EMBL/GenBank/DDBJ whole genome shotgun (WGS) entry which is preliminary data.</text>
</comment>
<dbReference type="Proteomes" id="UP001143856">
    <property type="component" value="Unassembled WGS sequence"/>
</dbReference>
<reference evidence="1" key="1">
    <citation type="submission" date="2022-10" db="EMBL/GenBank/DDBJ databases">
        <title>Genome Sequence of Xylaria curta.</title>
        <authorList>
            <person name="Buettner E."/>
        </authorList>
    </citation>
    <scope>NUCLEOTIDE SEQUENCE</scope>
    <source>
        <strain evidence="1">Babe10</strain>
    </source>
</reference>
<sequence>MDMGHDGDTGVHGSEDPKPDADSYPETYFAHPEHVTAIYAHIGIMVIGWVFMLPTAVMLSIARSRYTLAAQFVFLLTNAIGLVVGIFYNANTPDLYPNNAHHKLGWLVTWVVGAQVLVGLVGRVAGTMSRSSRPARGTEEEQSFIPVSTEAMAEHHRRNKDMFASSHRGSNDSGQGTERNTESLRSGSVSTMIGHESPIELEDRRRHYEEDEEDLVFKPAELQPSGAAQSFIVKMTSKISDKAWKVIMFGYAFVDRAILILAYITLCTGLITYARFFEGHEIFSGLAHWIKGGVFFWYGILTLGRWSGSFGELGWAWNVRPKQRSQKWRPSAEFVEGALIFIYGATNIFLEHLGNPEAEFSSQDLEHVSITVLFIGGGLLAMLIESTRIRDLLNTTTEEASLAHPSHAYSDEERAALEPPRQYEFSVNPIPALVILLLGIMMSSHKQQTMTSTMVHKQWGNLLAGASFARGFTYVLLYLEPPRSVLPSRPPTELLTAFGLIAGGTIFMASSGDTVDGMIHYNLDAMFFYTVTMGLVGLLMAWVVLLLAFKGWAVRRESYGSQKWKRQSRN</sequence>
<evidence type="ECO:0000313" key="2">
    <source>
        <dbReference type="Proteomes" id="UP001143856"/>
    </source>
</evidence>
<protein>
    <submittedName>
        <fullName evidence="1">Uncharacterized protein</fullName>
    </submittedName>
</protein>
<dbReference type="EMBL" id="JAPDGR010000429">
    <property type="protein sequence ID" value="KAJ2990335.1"/>
    <property type="molecule type" value="Genomic_DNA"/>
</dbReference>
<proteinExistence type="predicted"/>
<organism evidence="1 2">
    <name type="scientific">Xylaria curta</name>
    <dbReference type="NCBI Taxonomy" id="42375"/>
    <lineage>
        <taxon>Eukaryota</taxon>
        <taxon>Fungi</taxon>
        <taxon>Dikarya</taxon>
        <taxon>Ascomycota</taxon>
        <taxon>Pezizomycotina</taxon>
        <taxon>Sordariomycetes</taxon>
        <taxon>Xylariomycetidae</taxon>
        <taxon>Xylariales</taxon>
        <taxon>Xylariaceae</taxon>
        <taxon>Xylaria</taxon>
    </lineage>
</organism>
<name>A0ACC1PDX0_9PEZI</name>